<comment type="subcellular location">
    <subcellularLocation>
        <location evidence="1">Membrane</location>
    </subcellularLocation>
</comment>
<keyword evidence="5" id="KW-0547">Nucleotide-binding</keyword>
<evidence type="ECO:0000256" key="1">
    <source>
        <dbReference type="ARBA" id="ARBA00004370"/>
    </source>
</evidence>
<dbReference type="GO" id="GO:0005739">
    <property type="term" value="C:mitochondrion"/>
    <property type="evidence" value="ECO:0007669"/>
    <property type="project" value="GOC"/>
</dbReference>
<dbReference type="InterPro" id="IPR000194">
    <property type="entry name" value="ATPase_F1/V1/A1_a/bsu_nucl-bd"/>
</dbReference>
<keyword evidence="7" id="KW-0067">ATP-binding</keyword>
<keyword evidence="11" id="KW-0139">CF(1)</keyword>
<dbReference type="Pfam" id="PF00006">
    <property type="entry name" value="ATP-synt_ab"/>
    <property type="match status" value="1"/>
</dbReference>
<dbReference type="InterPro" id="IPR024034">
    <property type="entry name" value="ATPase_F1/V1_b/a_C"/>
</dbReference>
<dbReference type="PROSITE" id="PS00152">
    <property type="entry name" value="ATPASE_ALPHA_BETA"/>
    <property type="match status" value="1"/>
</dbReference>
<keyword evidence="6" id="KW-0375">Hydrogen ion transport</keyword>
<evidence type="ECO:0000256" key="8">
    <source>
        <dbReference type="ARBA" id="ARBA00022967"/>
    </source>
</evidence>
<evidence type="ECO:0000313" key="15">
    <source>
        <dbReference type="EMBL" id="CAH0730201.1"/>
    </source>
</evidence>
<keyword evidence="16" id="KW-1185">Reference proteome</keyword>
<feature type="domain" description="ATPase F1/V1/A1 complex alpha/beta subunit nucleotide-binding" evidence="13">
    <location>
        <begin position="290"/>
        <end position="337"/>
    </location>
</feature>
<evidence type="ECO:0000256" key="2">
    <source>
        <dbReference type="ARBA" id="ARBA00008936"/>
    </source>
</evidence>
<keyword evidence="9" id="KW-0406">Ion transport</keyword>
<feature type="domain" description="ATP synthase A/B type C-terminal" evidence="14">
    <location>
        <begin position="343"/>
        <end position="432"/>
    </location>
</feature>
<dbReference type="CDD" id="cd18110">
    <property type="entry name" value="ATP-synt_F1_beta_C"/>
    <property type="match status" value="1"/>
</dbReference>
<organism evidence="15 16">
    <name type="scientific">Brenthis ino</name>
    <name type="common">lesser marbled fritillary</name>
    <dbReference type="NCBI Taxonomy" id="405034"/>
    <lineage>
        <taxon>Eukaryota</taxon>
        <taxon>Metazoa</taxon>
        <taxon>Ecdysozoa</taxon>
        <taxon>Arthropoda</taxon>
        <taxon>Hexapoda</taxon>
        <taxon>Insecta</taxon>
        <taxon>Pterygota</taxon>
        <taxon>Neoptera</taxon>
        <taxon>Endopterygota</taxon>
        <taxon>Lepidoptera</taxon>
        <taxon>Glossata</taxon>
        <taxon>Ditrysia</taxon>
        <taxon>Papilionoidea</taxon>
        <taxon>Nymphalidae</taxon>
        <taxon>Heliconiinae</taxon>
        <taxon>Argynnini</taxon>
        <taxon>Brenthis</taxon>
    </lineage>
</organism>
<dbReference type="SMART" id="SM00696">
    <property type="entry name" value="DM9"/>
    <property type="match status" value="2"/>
</dbReference>
<protein>
    <recommendedName>
        <fullName evidence="3">H(+)-transporting two-sector ATPase</fullName>
        <ecNumber evidence="3">7.1.2.2</ecNumber>
    </recommendedName>
</protein>
<dbReference type="FunFam" id="1.10.1140.10:FF:000001">
    <property type="entry name" value="ATP synthase subunit beta"/>
    <property type="match status" value="1"/>
</dbReference>
<dbReference type="EMBL" id="OV170228">
    <property type="protein sequence ID" value="CAH0730201.1"/>
    <property type="molecule type" value="Genomic_DNA"/>
</dbReference>
<dbReference type="AlphaFoldDB" id="A0A8J9YLR2"/>
<dbReference type="Gene3D" id="1.10.1140.10">
    <property type="entry name" value="Bovine Mitochondrial F1-atpase, Atp Synthase Beta Chain, Chain D, domain 3"/>
    <property type="match status" value="1"/>
</dbReference>
<evidence type="ECO:0000256" key="3">
    <source>
        <dbReference type="ARBA" id="ARBA00012473"/>
    </source>
</evidence>
<proteinExistence type="inferred from homology"/>
<reference evidence="15" key="1">
    <citation type="submission" date="2021-12" db="EMBL/GenBank/DDBJ databases">
        <authorList>
            <person name="Martin H S."/>
        </authorList>
    </citation>
    <scope>NUCLEOTIDE SEQUENCE</scope>
</reference>
<evidence type="ECO:0000256" key="7">
    <source>
        <dbReference type="ARBA" id="ARBA00022840"/>
    </source>
</evidence>
<dbReference type="OrthoDB" id="14523at2759"/>
<dbReference type="EC" id="7.1.2.2" evidence="3"/>
<evidence type="ECO:0000256" key="12">
    <source>
        <dbReference type="ARBA" id="ARBA00023310"/>
    </source>
</evidence>
<dbReference type="SUPFAM" id="SSF52540">
    <property type="entry name" value="P-loop containing nucleoside triphosphate hydrolases"/>
    <property type="match status" value="1"/>
</dbReference>
<dbReference type="GO" id="GO:0045259">
    <property type="term" value="C:proton-transporting ATP synthase complex"/>
    <property type="evidence" value="ECO:0007669"/>
    <property type="project" value="UniProtKB-KW"/>
</dbReference>
<dbReference type="InterPro" id="IPR055190">
    <property type="entry name" value="ATP-synt_VA_C"/>
</dbReference>
<evidence type="ECO:0000259" key="14">
    <source>
        <dbReference type="Pfam" id="PF22919"/>
    </source>
</evidence>
<dbReference type="Pfam" id="PF22919">
    <property type="entry name" value="ATP-synt_VA_C"/>
    <property type="match status" value="1"/>
</dbReference>
<evidence type="ECO:0000256" key="11">
    <source>
        <dbReference type="ARBA" id="ARBA00023196"/>
    </source>
</evidence>
<dbReference type="Pfam" id="PF11901">
    <property type="entry name" value="DM9"/>
    <property type="match status" value="1"/>
</dbReference>
<evidence type="ECO:0000259" key="13">
    <source>
        <dbReference type="Pfam" id="PF00006"/>
    </source>
</evidence>
<dbReference type="GO" id="GO:0005524">
    <property type="term" value="F:ATP binding"/>
    <property type="evidence" value="ECO:0007669"/>
    <property type="project" value="UniProtKB-KW"/>
</dbReference>
<keyword evidence="8" id="KW-1278">Translocase</keyword>
<dbReference type="InterPro" id="IPR027417">
    <property type="entry name" value="P-loop_NTPase"/>
</dbReference>
<keyword evidence="12" id="KW-0066">ATP synthesis</keyword>
<evidence type="ECO:0000256" key="6">
    <source>
        <dbReference type="ARBA" id="ARBA00022781"/>
    </source>
</evidence>
<dbReference type="Gene3D" id="3.40.50.300">
    <property type="entry name" value="P-loop containing nucleotide triphosphate hydrolases"/>
    <property type="match status" value="1"/>
</dbReference>
<gene>
    <name evidence="15" type="ORF">BINO364_LOCUS15208</name>
</gene>
<accession>A0A8J9YLR2</accession>
<evidence type="ECO:0000313" key="16">
    <source>
        <dbReference type="Proteomes" id="UP000838878"/>
    </source>
</evidence>
<feature type="non-terminal residue" evidence="15">
    <location>
        <position position="459"/>
    </location>
</feature>
<keyword evidence="10" id="KW-0472">Membrane</keyword>
<dbReference type="GO" id="GO:0046933">
    <property type="term" value="F:proton-transporting ATP synthase activity, rotational mechanism"/>
    <property type="evidence" value="ECO:0007669"/>
    <property type="project" value="TreeGrafter"/>
</dbReference>
<sequence length="459" mass="51409">MGNLIEFKTWPRKQRLFHEVTSGGISFWLKSRGYSVVGLATKPYEECVYELTIEPGRCDLLSNGKVCSTNAVSNILRNEFNKLWILWKHNTIVFGSSSEVGSTVVLRWQCAVKNLIKYVTFYSDLGMAEWKCYLPLVATIENLPLRRLQGGQPRWVLVKDNTELPDGALIGGYENEFLYIMRTPFRGSLTQGKFVPSLGLGFIAWKYESYTCDAVEILCGYNCTWVPSNVDEVPKGAVEGGFTEVDHETMYVGRVHYKGHLIVGKIVPSHKCCYFAYNDKAMLENNFEVLAVYVPADDLTDPAPATTFAHLDATTVLSRAIAELGVYPAVDPLDSTSRVMDPNIIGPEHYGVARGVQKILQDYKSLQDIIAILGMDELSEDDKMTVARARKIQRFLSQPFQVAEVFTGHIGKMVKLEETIKGFKQILNGELDHIPEAAFYMVGTIEDVIAKSQSLAKNI</sequence>
<evidence type="ECO:0000256" key="5">
    <source>
        <dbReference type="ARBA" id="ARBA00022741"/>
    </source>
</evidence>
<dbReference type="GO" id="GO:0042776">
    <property type="term" value="P:proton motive force-driven mitochondrial ATP synthesis"/>
    <property type="evidence" value="ECO:0007669"/>
    <property type="project" value="TreeGrafter"/>
</dbReference>
<dbReference type="Proteomes" id="UP000838878">
    <property type="component" value="Chromosome 8"/>
</dbReference>
<evidence type="ECO:0000256" key="9">
    <source>
        <dbReference type="ARBA" id="ARBA00023065"/>
    </source>
</evidence>
<dbReference type="InterPro" id="IPR020003">
    <property type="entry name" value="ATPase_a/bsu_AS"/>
</dbReference>
<dbReference type="InterPro" id="IPR050053">
    <property type="entry name" value="ATPase_alpha/beta_chains"/>
</dbReference>
<evidence type="ECO:0000256" key="10">
    <source>
        <dbReference type="ARBA" id="ARBA00023136"/>
    </source>
</evidence>
<evidence type="ECO:0000256" key="4">
    <source>
        <dbReference type="ARBA" id="ARBA00022448"/>
    </source>
</evidence>
<dbReference type="SUPFAM" id="SSF47917">
    <property type="entry name" value="C-terminal domain of alpha and beta subunits of F1 ATP synthase"/>
    <property type="match status" value="1"/>
</dbReference>
<keyword evidence="4" id="KW-0813">Transport</keyword>
<dbReference type="InterPro" id="IPR006616">
    <property type="entry name" value="DM9_repeat"/>
</dbReference>
<name>A0A8J9YLR2_9NEOP</name>
<comment type="similarity">
    <text evidence="2">Belongs to the ATPase alpha/beta chains family.</text>
</comment>
<dbReference type="PANTHER" id="PTHR15184">
    <property type="entry name" value="ATP SYNTHASE"/>
    <property type="match status" value="1"/>
</dbReference>
<dbReference type="PANTHER" id="PTHR15184:SF71">
    <property type="entry name" value="ATP SYNTHASE SUBUNIT BETA, MITOCHONDRIAL"/>
    <property type="match status" value="1"/>
</dbReference>